<dbReference type="EMBL" id="FMAE01000001">
    <property type="protein sequence ID" value="SCB10091.1"/>
    <property type="molecule type" value="Genomic_DNA"/>
</dbReference>
<evidence type="ECO:0008006" key="3">
    <source>
        <dbReference type="Google" id="ProtNLM"/>
    </source>
</evidence>
<name>A0A1C3U3M4_9BRAD</name>
<evidence type="ECO:0000313" key="2">
    <source>
        <dbReference type="Proteomes" id="UP000183174"/>
    </source>
</evidence>
<dbReference type="Proteomes" id="UP000183174">
    <property type="component" value="Unassembled WGS sequence"/>
</dbReference>
<reference evidence="1 2" key="1">
    <citation type="submission" date="2016-08" db="EMBL/GenBank/DDBJ databases">
        <authorList>
            <person name="Seilhamer J.J."/>
        </authorList>
    </citation>
    <scope>NUCLEOTIDE SEQUENCE [LARGE SCALE GENOMIC DNA]</scope>
    <source>
        <strain evidence="1 2">CCBAU 10071</strain>
    </source>
</reference>
<sequence length="209" mass="22006">MKSAVPPFAVALNVACGIAYAQDTGDAVESLRACSAMEGRGRLECLQELSRKIPPPGRRASDGGWLISETTSPVDYSPVVTATTFSVGGSDGATMQLAIHCRKGRTEVTVAGPALSRSANEYVISFRLNADTPMQLAAASPSFGSGVAFGGDVVKLLNALPDEGHIVVRLFARTGQVQDGQFLLSGFENVRKRMAAACKWPHSVARPGR</sequence>
<accession>A0A1C3U3M4</accession>
<gene>
    <name evidence="1" type="ORF">GA0061099_1001476</name>
</gene>
<proteinExistence type="predicted"/>
<protein>
    <recommendedName>
        <fullName evidence="3">Type VI secretion system VasI, EvfG, VC_A0118</fullName>
    </recommendedName>
</protein>
<evidence type="ECO:0000313" key="1">
    <source>
        <dbReference type="EMBL" id="SCB10091.1"/>
    </source>
</evidence>
<dbReference type="AlphaFoldDB" id="A0A1C3U3M4"/>
<dbReference type="RefSeq" id="WP_074447514.1">
    <property type="nucleotide sequence ID" value="NZ_CP104173.1"/>
</dbReference>
<dbReference type="GeneID" id="93175837"/>
<organism evidence="1 2">
    <name type="scientific">Bradyrhizobium yuanmingense</name>
    <dbReference type="NCBI Taxonomy" id="108015"/>
    <lineage>
        <taxon>Bacteria</taxon>
        <taxon>Pseudomonadati</taxon>
        <taxon>Pseudomonadota</taxon>
        <taxon>Alphaproteobacteria</taxon>
        <taxon>Hyphomicrobiales</taxon>
        <taxon>Nitrobacteraceae</taxon>
        <taxon>Bradyrhizobium</taxon>
    </lineage>
</organism>